<keyword evidence="2" id="KW-1185">Reference proteome</keyword>
<dbReference type="GeneID" id="18930618"/>
<reference evidence="2" key="1">
    <citation type="journal article" date="2011" name="Proc. Natl. Acad. Sci. U.S.A.">
        <title>Obligate biotrophy features unraveled by the genomic analysis of rust fungi.</title>
        <authorList>
            <person name="Duplessis S."/>
            <person name="Cuomo C.A."/>
            <person name="Lin Y.-C."/>
            <person name="Aerts A."/>
            <person name="Tisserant E."/>
            <person name="Veneault-Fourrey C."/>
            <person name="Joly D.L."/>
            <person name="Hacquard S."/>
            <person name="Amselem J."/>
            <person name="Cantarel B.L."/>
            <person name="Chiu R."/>
            <person name="Coutinho P.M."/>
            <person name="Feau N."/>
            <person name="Field M."/>
            <person name="Frey P."/>
            <person name="Gelhaye E."/>
            <person name="Goldberg J."/>
            <person name="Grabherr M.G."/>
            <person name="Kodira C.D."/>
            <person name="Kohler A."/>
            <person name="Kuees U."/>
            <person name="Lindquist E.A."/>
            <person name="Lucas S.M."/>
            <person name="Mago R."/>
            <person name="Mauceli E."/>
            <person name="Morin E."/>
            <person name="Murat C."/>
            <person name="Pangilinan J.L."/>
            <person name="Park R."/>
            <person name="Pearson M."/>
            <person name="Quesneville H."/>
            <person name="Rouhier N."/>
            <person name="Sakthikumar S."/>
            <person name="Salamov A.A."/>
            <person name="Schmutz J."/>
            <person name="Selles B."/>
            <person name="Shapiro H."/>
            <person name="Tanguay P."/>
            <person name="Tuskan G.A."/>
            <person name="Henrissat B."/>
            <person name="Van de Peer Y."/>
            <person name="Rouze P."/>
            <person name="Ellis J.G."/>
            <person name="Dodds P.N."/>
            <person name="Schein J.E."/>
            <person name="Zhong S."/>
            <person name="Hamelin R.C."/>
            <person name="Grigoriev I.V."/>
            <person name="Szabo L.J."/>
            <person name="Martin F."/>
        </authorList>
    </citation>
    <scope>NUCLEOTIDE SEQUENCE [LARGE SCALE GENOMIC DNA]</scope>
    <source>
        <strain evidence="2">98AG31 / pathotype 3-4-7</strain>
    </source>
</reference>
<dbReference type="EMBL" id="GL883131">
    <property type="protein sequence ID" value="EGG02422.1"/>
    <property type="molecule type" value="Genomic_DNA"/>
</dbReference>
<accession>F4RYY4</accession>
<dbReference type="KEGG" id="mlr:MELLADRAFT_66373"/>
<dbReference type="RefSeq" id="XP_007414407.1">
    <property type="nucleotide sequence ID" value="XM_007414345.1"/>
</dbReference>
<dbReference type="VEuPathDB" id="FungiDB:MELLADRAFT_66373"/>
<proteinExistence type="predicted"/>
<gene>
    <name evidence="1" type="ORF">MELLADRAFT_66373</name>
</gene>
<dbReference type="HOGENOM" id="CLU_1147405_0_0_1"/>
<sequence>MVNVDDEIINATPMINDNYGRFDNRFAYFETEILIHQSKGVPLKIAARRDQSELQEHHAYRLDAPVAVWGPDDLPMLMEDFATTLEIEHAEVLPHCRINKVLAQGLGQIVEWSRRRTTGLPIEVIKVLHRCWNATQTQRVEFYANYLLSTNITSTLTMGALEVGNLISLRGLVVSYVEPAHTWTSKLQKSRPFWPILKDPRGGEVEGCVDFNPLAFKIMIVAPSVRVSFIFHESIGNHVYML</sequence>
<evidence type="ECO:0000313" key="2">
    <source>
        <dbReference type="Proteomes" id="UP000001072"/>
    </source>
</evidence>
<dbReference type="Proteomes" id="UP000001072">
    <property type="component" value="Unassembled WGS sequence"/>
</dbReference>
<dbReference type="InParanoid" id="F4RYY4"/>
<evidence type="ECO:0000313" key="1">
    <source>
        <dbReference type="EMBL" id="EGG02422.1"/>
    </source>
</evidence>
<organism evidence="2">
    <name type="scientific">Melampsora larici-populina (strain 98AG31 / pathotype 3-4-7)</name>
    <name type="common">Poplar leaf rust fungus</name>
    <dbReference type="NCBI Taxonomy" id="747676"/>
    <lineage>
        <taxon>Eukaryota</taxon>
        <taxon>Fungi</taxon>
        <taxon>Dikarya</taxon>
        <taxon>Basidiomycota</taxon>
        <taxon>Pucciniomycotina</taxon>
        <taxon>Pucciniomycetes</taxon>
        <taxon>Pucciniales</taxon>
        <taxon>Melampsoraceae</taxon>
        <taxon>Melampsora</taxon>
    </lineage>
</organism>
<protein>
    <submittedName>
        <fullName evidence="1">Uncharacterized protein</fullName>
    </submittedName>
</protein>
<dbReference type="AlphaFoldDB" id="F4RYY4"/>
<name>F4RYY4_MELLP</name>